<keyword evidence="1" id="KW-0472">Membrane</keyword>
<dbReference type="GO" id="GO:0008233">
    <property type="term" value="F:peptidase activity"/>
    <property type="evidence" value="ECO:0007669"/>
    <property type="project" value="UniProtKB-KW"/>
</dbReference>
<organism evidence="3 4">
    <name type="scientific">Candidatus Fervidibacter sacchari</name>
    <dbReference type="NCBI Taxonomy" id="1448929"/>
    <lineage>
        <taxon>Bacteria</taxon>
        <taxon>Candidatus Fervidibacterota</taxon>
        <taxon>Candidatus Fervidibacter</taxon>
    </lineage>
</organism>
<feature type="transmembrane region" description="Helical" evidence="1">
    <location>
        <begin position="113"/>
        <end position="133"/>
    </location>
</feature>
<keyword evidence="4" id="KW-1185">Reference proteome</keyword>
<keyword evidence="1" id="KW-1133">Transmembrane helix</keyword>
<dbReference type="Proteomes" id="UP001204798">
    <property type="component" value="Unassembled WGS sequence"/>
</dbReference>
<evidence type="ECO:0000313" key="3">
    <source>
        <dbReference type="EMBL" id="MCS3918450.1"/>
    </source>
</evidence>
<dbReference type="Pfam" id="PF02517">
    <property type="entry name" value="Rce1-like"/>
    <property type="match status" value="1"/>
</dbReference>
<evidence type="ECO:0000259" key="2">
    <source>
        <dbReference type="Pfam" id="PF02517"/>
    </source>
</evidence>
<dbReference type="EMBL" id="JANUCP010000001">
    <property type="protein sequence ID" value="MCS3918450.1"/>
    <property type="molecule type" value="Genomic_DNA"/>
</dbReference>
<feature type="domain" description="CAAX prenyl protease 2/Lysostaphin resistance protein A-like" evidence="2">
    <location>
        <begin position="115"/>
        <end position="205"/>
    </location>
</feature>
<dbReference type="PANTHER" id="PTHR36435:SF1">
    <property type="entry name" value="CAAX AMINO TERMINAL PROTEASE FAMILY PROTEIN"/>
    <property type="match status" value="1"/>
</dbReference>
<feature type="transmembrane region" description="Helical" evidence="1">
    <location>
        <begin position="145"/>
        <end position="163"/>
    </location>
</feature>
<feature type="transmembrane region" description="Helical" evidence="1">
    <location>
        <begin position="76"/>
        <end position="101"/>
    </location>
</feature>
<dbReference type="PANTHER" id="PTHR36435">
    <property type="entry name" value="SLR1288 PROTEIN"/>
    <property type="match status" value="1"/>
</dbReference>
<keyword evidence="3" id="KW-0378">Hydrolase</keyword>
<name>A0ABT2EKR8_9BACT</name>
<evidence type="ECO:0000313" key="4">
    <source>
        <dbReference type="Proteomes" id="UP001204798"/>
    </source>
</evidence>
<dbReference type="InterPro" id="IPR003675">
    <property type="entry name" value="Rce1/LyrA-like_dom"/>
</dbReference>
<dbReference type="InterPro" id="IPR052710">
    <property type="entry name" value="CAAX_protease"/>
</dbReference>
<comment type="caution">
    <text evidence="3">The sequence shown here is derived from an EMBL/GenBank/DDBJ whole genome shotgun (WGS) entry which is preliminary data.</text>
</comment>
<reference evidence="3 4" key="1">
    <citation type="submission" date="2022-08" db="EMBL/GenBank/DDBJ databases">
        <title>Bacterial and archaeal communities from various locations to study Microbial Dark Matter (Phase II).</title>
        <authorList>
            <person name="Stepanauskas R."/>
        </authorList>
    </citation>
    <scope>NUCLEOTIDE SEQUENCE [LARGE SCALE GENOMIC DNA]</scope>
    <source>
        <strain evidence="3 4">PD1</strain>
    </source>
</reference>
<sequence>MNLLYSVAKLLLALLVPPLLASVFRSLISNMNVSNSDPYMVLCYTASQLLVFLALWRMDGFAAMYHGTLGLREVALAVGFWLVAFSAWYPLNLLFSFIGLPTQSSWGWWTKEGFWFIPIALWAIGAAFFEEAFFRGYAISQLTNLLRSPIAALLISSVAFGFLHGRFGIFLSVYTFIFGLVAGLLYFKTHSTWACFVYHLVNNLVVDFVIYK</sequence>
<feature type="transmembrane region" description="Helical" evidence="1">
    <location>
        <begin position="37"/>
        <end position="56"/>
    </location>
</feature>
<keyword evidence="1" id="KW-0812">Transmembrane</keyword>
<proteinExistence type="predicted"/>
<dbReference type="RefSeq" id="WP_259094238.1">
    <property type="nucleotide sequence ID" value="NZ_CP130454.1"/>
</dbReference>
<keyword evidence="3" id="KW-0645">Protease</keyword>
<gene>
    <name evidence="3" type="ORF">M2350_000847</name>
</gene>
<feature type="transmembrane region" description="Helical" evidence="1">
    <location>
        <begin position="169"/>
        <end position="187"/>
    </location>
</feature>
<dbReference type="GO" id="GO:0006508">
    <property type="term" value="P:proteolysis"/>
    <property type="evidence" value="ECO:0007669"/>
    <property type="project" value="UniProtKB-KW"/>
</dbReference>
<protein>
    <submittedName>
        <fullName evidence="3">Membrane protease YdiL (CAAX protease family)</fullName>
    </submittedName>
</protein>
<accession>A0ABT2EKR8</accession>
<evidence type="ECO:0000256" key="1">
    <source>
        <dbReference type="SAM" id="Phobius"/>
    </source>
</evidence>